<dbReference type="RefSeq" id="WP_041340754.1">
    <property type="nucleotide sequence ID" value="NZ_CP179927.2"/>
</dbReference>
<evidence type="ECO:0000313" key="19">
    <source>
        <dbReference type="Proteomes" id="UP000053577"/>
    </source>
</evidence>
<accession>A0A0V8LXL2</accession>
<dbReference type="PANTHER" id="PTHR42743:SF4">
    <property type="entry name" value="BRANCHED-CHAIN-AMINO-ACID AMINOTRANSFERASE-RELATED"/>
    <property type="match status" value="1"/>
</dbReference>
<protein>
    <recommendedName>
        <fullName evidence="17">Branched-chain-amino-acid aminotransferase</fullName>
        <shortName evidence="17">BCAT</shortName>
        <ecNumber evidence="17">2.6.1.42</ecNumber>
    </recommendedName>
</protein>
<dbReference type="UniPathway" id="UPA00047">
    <property type="reaction ID" value="UER00058"/>
</dbReference>
<evidence type="ECO:0000313" key="18">
    <source>
        <dbReference type="EMBL" id="KSV16278.1"/>
    </source>
</evidence>
<evidence type="ECO:0000256" key="6">
    <source>
        <dbReference type="ARBA" id="ARBA00009320"/>
    </source>
</evidence>
<evidence type="ECO:0000256" key="4">
    <source>
        <dbReference type="ARBA" id="ARBA00004931"/>
    </source>
</evidence>
<evidence type="ECO:0000256" key="14">
    <source>
        <dbReference type="ARBA" id="ARBA00049229"/>
    </source>
</evidence>
<dbReference type="InterPro" id="IPR050571">
    <property type="entry name" value="Class-IV_PLP-Dep_Aminotrnsfr"/>
</dbReference>
<comment type="function">
    <text evidence="2 17">Acts on leucine, isoleucine and valine.</text>
</comment>
<evidence type="ECO:0000256" key="17">
    <source>
        <dbReference type="RuleBase" id="RU364094"/>
    </source>
</evidence>
<comment type="catalytic activity">
    <reaction evidence="12 17">
        <text>L-valine + 2-oxoglutarate = 3-methyl-2-oxobutanoate + L-glutamate</text>
        <dbReference type="Rhea" id="RHEA:24813"/>
        <dbReference type="ChEBI" id="CHEBI:11851"/>
        <dbReference type="ChEBI" id="CHEBI:16810"/>
        <dbReference type="ChEBI" id="CHEBI:29985"/>
        <dbReference type="ChEBI" id="CHEBI:57762"/>
        <dbReference type="EC" id="2.6.1.42"/>
    </reaction>
</comment>
<reference evidence="18 19" key="1">
    <citation type="journal article" date="2015" name="Sci. Rep.">
        <title>A comparative genomics and reductive dehalogenase gene transcription study of two chloroethene-respiring bacteria, Dehalococcoides mccartyi strains MB and 11a.</title>
        <authorList>
            <person name="Low A."/>
            <person name="Shen Z."/>
            <person name="Cheng D."/>
            <person name="Rogers M.J."/>
            <person name="Lee P.K."/>
            <person name="He J."/>
        </authorList>
    </citation>
    <scope>NUCLEOTIDE SEQUENCE [LARGE SCALE GENOMIC DNA]</scope>
    <source>
        <strain evidence="18 19">MB</strain>
    </source>
</reference>
<evidence type="ECO:0000256" key="16">
    <source>
        <dbReference type="RuleBase" id="RU004516"/>
    </source>
</evidence>
<dbReference type="InterPro" id="IPR005785">
    <property type="entry name" value="B_amino_transI"/>
</dbReference>
<dbReference type="AlphaFoldDB" id="A0A0V8LXL2"/>
<dbReference type="UniPathway" id="UPA00048">
    <property type="reaction ID" value="UER00073"/>
</dbReference>
<evidence type="ECO:0000256" key="15">
    <source>
        <dbReference type="RuleBase" id="RU004106"/>
    </source>
</evidence>
<dbReference type="InterPro" id="IPR033939">
    <property type="entry name" value="BCAT_family"/>
</dbReference>
<dbReference type="PROSITE" id="PS00770">
    <property type="entry name" value="AA_TRANSFER_CLASS_4"/>
    <property type="match status" value="1"/>
</dbReference>
<evidence type="ECO:0000256" key="7">
    <source>
        <dbReference type="ARBA" id="ARBA00022576"/>
    </source>
</evidence>
<keyword evidence="7 17" id="KW-0032">Aminotransferase</keyword>
<dbReference type="InterPro" id="IPR001544">
    <property type="entry name" value="Aminotrans_IV"/>
</dbReference>
<evidence type="ECO:0000256" key="3">
    <source>
        <dbReference type="ARBA" id="ARBA00004824"/>
    </source>
</evidence>
<evidence type="ECO:0000256" key="5">
    <source>
        <dbReference type="ARBA" id="ARBA00005072"/>
    </source>
</evidence>
<evidence type="ECO:0000256" key="8">
    <source>
        <dbReference type="ARBA" id="ARBA00022605"/>
    </source>
</evidence>
<dbReference type="InterPro" id="IPR018300">
    <property type="entry name" value="Aminotrans_IV_CS"/>
</dbReference>
<dbReference type="GO" id="GO:0009097">
    <property type="term" value="P:isoleucine biosynthetic process"/>
    <property type="evidence" value="ECO:0007669"/>
    <property type="project" value="UniProtKB-UniPathway"/>
</dbReference>
<dbReference type="Proteomes" id="UP000053577">
    <property type="component" value="Unassembled WGS sequence"/>
</dbReference>
<keyword evidence="8 17" id="KW-0028">Amino-acid biosynthesis</keyword>
<dbReference type="InterPro" id="IPR036038">
    <property type="entry name" value="Aminotransferase-like"/>
</dbReference>
<keyword evidence="11 17" id="KW-0100">Branched-chain amino acid biosynthesis</keyword>
<dbReference type="GO" id="GO:0052655">
    <property type="term" value="F:L-valine-2-oxoglutarate transaminase activity"/>
    <property type="evidence" value="ECO:0007669"/>
    <property type="project" value="RHEA"/>
</dbReference>
<comment type="similarity">
    <text evidence="6 15">Belongs to the class-IV pyridoxal-phosphate-dependent aminotransferase family.</text>
</comment>
<dbReference type="EMBL" id="JGYD01000027">
    <property type="protein sequence ID" value="KSV16278.1"/>
    <property type="molecule type" value="Genomic_DNA"/>
</dbReference>
<dbReference type="FunFam" id="3.20.10.10:FF:000002">
    <property type="entry name" value="D-alanine aminotransferase"/>
    <property type="match status" value="1"/>
</dbReference>
<dbReference type="SUPFAM" id="SSF56752">
    <property type="entry name" value="D-aminoacid aminotransferase-like PLP-dependent enzymes"/>
    <property type="match status" value="1"/>
</dbReference>
<evidence type="ECO:0000256" key="12">
    <source>
        <dbReference type="ARBA" id="ARBA00048212"/>
    </source>
</evidence>
<dbReference type="Gene3D" id="3.20.10.10">
    <property type="entry name" value="D-amino Acid Aminotransferase, subunit A, domain 2"/>
    <property type="match status" value="1"/>
</dbReference>
<dbReference type="GO" id="GO:0009099">
    <property type="term" value="P:L-valine biosynthetic process"/>
    <property type="evidence" value="ECO:0007669"/>
    <property type="project" value="UniProtKB-UniPathway"/>
</dbReference>
<evidence type="ECO:0000256" key="9">
    <source>
        <dbReference type="ARBA" id="ARBA00022679"/>
    </source>
</evidence>
<comment type="pathway">
    <text evidence="3 17">Amino-acid biosynthesis; L-isoleucine biosynthesis; L-isoleucine from 2-oxobutanoate: step 4/4.</text>
</comment>
<comment type="cofactor">
    <cofactor evidence="1 16">
        <name>pyridoxal 5'-phosphate</name>
        <dbReference type="ChEBI" id="CHEBI:597326"/>
    </cofactor>
</comment>
<sequence length="306" mass="34556">MGTSYAYFKKQIIPLEDAKIGVMTHALHYGTGVFEGIRGNWNNEKKQMYIFRLKEHYTRLLTGAKVLKMNLPYTVDELCKITIDLIKKCGFKEDIYIRPLAYKSSETFGVRLHNLDCDLLIVAIPWGRYIDKDTCHCCVSTWRRPDDNVMPPQLKSTGIYLNNAFTKTEAVENGFDEGIMLTPDGHVSEGSGENLFIVRKGKLITPPICDSILDGITRNSVMELAEKELGLEVLERSIDRVELYMAEECFLTGTAAHLTPVSEVDHRKVGNGEIGPVTAKLKDLYFEAIKGNIAKYSSWCTPVYNL</sequence>
<dbReference type="CDD" id="cd01557">
    <property type="entry name" value="BCAT_beta_family"/>
    <property type="match status" value="1"/>
</dbReference>
<dbReference type="PATRIC" id="fig|61435.5.peg.1239"/>
<comment type="catalytic activity">
    <reaction evidence="14 17">
        <text>L-leucine + 2-oxoglutarate = 4-methyl-2-oxopentanoate + L-glutamate</text>
        <dbReference type="Rhea" id="RHEA:18321"/>
        <dbReference type="ChEBI" id="CHEBI:16810"/>
        <dbReference type="ChEBI" id="CHEBI:17865"/>
        <dbReference type="ChEBI" id="CHEBI:29985"/>
        <dbReference type="ChEBI" id="CHEBI:57427"/>
        <dbReference type="EC" id="2.6.1.42"/>
    </reaction>
</comment>
<dbReference type="InterPro" id="IPR043131">
    <property type="entry name" value="BCAT-like_N"/>
</dbReference>
<evidence type="ECO:0000256" key="13">
    <source>
        <dbReference type="ARBA" id="ARBA00048798"/>
    </source>
</evidence>
<dbReference type="PANTHER" id="PTHR42743">
    <property type="entry name" value="AMINO-ACID AMINOTRANSFERASE"/>
    <property type="match status" value="1"/>
</dbReference>
<dbReference type="NCBIfam" id="NF005146">
    <property type="entry name" value="PRK06606.1"/>
    <property type="match status" value="1"/>
</dbReference>
<evidence type="ECO:0000256" key="11">
    <source>
        <dbReference type="ARBA" id="ARBA00023304"/>
    </source>
</evidence>
<gene>
    <name evidence="17" type="primary">ilvE</name>
    <name evidence="18" type="ORF">DA01_06290</name>
</gene>
<evidence type="ECO:0000256" key="2">
    <source>
        <dbReference type="ARBA" id="ARBA00003109"/>
    </source>
</evidence>
<dbReference type="GO" id="GO:0052656">
    <property type="term" value="F:L-isoleucine-2-oxoglutarate transaminase activity"/>
    <property type="evidence" value="ECO:0007669"/>
    <property type="project" value="RHEA"/>
</dbReference>
<dbReference type="EC" id="2.6.1.42" evidence="17"/>
<dbReference type="GO" id="GO:0052654">
    <property type="term" value="F:L-leucine-2-oxoglutarate transaminase activity"/>
    <property type="evidence" value="ECO:0007669"/>
    <property type="project" value="RHEA"/>
</dbReference>
<proteinExistence type="inferred from homology"/>
<dbReference type="InterPro" id="IPR043132">
    <property type="entry name" value="BCAT-like_C"/>
</dbReference>
<name>A0A0V8LXL2_9CHLR</name>
<dbReference type="Pfam" id="PF01063">
    <property type="entry name" value="Aminotran_4"/>
    <property type="match status" value="1"/>
</dbReference>
<evidence type="ECO:0000256" key="10">
    <source>
        <dbReference type="ARBA" id="ARBA00022898"/>
    </source>
</evidence>
<comment type="pathway">
    <text evidence="4 17">Amino-acid biosynthesis; L-valine biosynthesis; L-valine from pyruvate: step 4/4.</text>
</comment>
<dbReference type="eggNOG" id="COG0115">
    <property type="taxonomic scope" value="Bacteria"/>
</dbReference>
<comment type="caution">
    <text evidence="18">The sequence shown here is derived from an EMBL/GenBank/DDBJ whole genome shotgun (WGS) entry which is preliminary data.</text>
</comment>
<organism evidence="18 19">
    <name type="scientific">Dehalococcoides mccartyi</name>
    <dbReference type="NCBI Taxonomy" id="61435"/>
    <lineage>
        <taxon>Bacteria</taxon>
        <taxon>Bacillati</taxon>
        <taxon>Chloroflexota</taxon>
        <taxon>Dehalococcoidia</taxon>
        <taxon>Dehalococcoidales</taxon>
        <taxon>Dehalococcoidaceae</taxon>
        <taxon>Dehalococcoides</taxon>
    </lineage>
</organism>
<dbReference type="UniPathway" id="UPA00049">
    <property type="reaction ID" value="UER00062"/>
</dbReference>
<dbReference type="Gene3D" id="3.30.470.10">
    <property type="match status" value="1"/>
</dbReference>
<comment type="catalytic activity">
    <reaction evidence="13 17">
        <text>L-isoleucine + 2-oxoglutarate = (S)-3-methyl-2-oxopentanoate + L-glutamate</text>
        <dbReference type="Rhea" id="RHEA:24801"/>
        <dbReference type="ChEBI" id="CHEBI:16810"/>
        <dbReference type="ChEBI" id="CHEBI:29985"/>
        <dbReference type="ChEBI" id="CHEBI:35146"/>
        <dbReference type="ChEBI" id="CHEBI:58045"/>
        <dbReference type="EC" id="2.6.1.42"/>
    </reaction>
</comment>
<comment type="pathway">
    <text evidence="5 17">Amino-acid biosynthesis; L-leucine biosynthesis; L-leucine from 3-methyl-2-oxobutanoate: step 4/4.</text>
</comment>
<dbReference type="GO" id="GO:0009098">
    <property type="term" value="P:L-leucine biosynthetic process"/>
    <property type="evidence" value="ECO:0007669"/>
    <property type="project" value="UniProtKB-UniPathway"/>
</dbReference>
<keyword evidence="10 16" id="KW-0663">Pyridoxal phosphate</keyword>
<dbReference type="NCBIfam" id="TIGR01122">
    <property type="entry name" value="ilvE_I"/>
    <property type="match status" value="1"/>
</dbReference>
<dbReference type="OrthoDB" id="9805628at2"/>
<keyword evidence="9 17" id="KW-0808">Transferase</keyword>
<evidence type="ECO:0000256" key="1">
    <source>
        <dbReference type="ARBA" id="ARBA00001933"/>
    </source>
</evidence>